<dbReference type="PANTHER" id="PTHR11851">
    <property type="entry name" value="METALLOPROTEASE"/>
    <property type="match status" value="1"/>
</dbReference>
<name>A0A7G1IZV0_STRMT</name>
<feature type="domain" description="Peptidase M16 C-terminal" evidence="1">
    <location>
        <begin position="37"/>
        <end position="207"/>
    </location>
</feature>
<evidence type="ECO:0000313" key="3">
    <source>
        <dbReference type="Proteomes" id="UP000516106"/>
    </source>
</evidence>
<evidence type="ECO:0000259" key="1">
    <source>
        <dbReference type="Pfam" id="PF05193"/>
    </source>
</evidence>
<organism evidence="2 3">
    <name type="scientific">Streptococcus mitis</name>
    <dbReference type="NCBI Taxonomy" id="28037"/>
    <lineage>
        <taxon>Bacteria</taxon>
        <taxon>Bacillati</taxon>
        <taxon>Bacillota</taxon>
        <taxon>Bacilli</taxon>
        <taxon>Lactobacillales</taxon>
        <taxon>Streptococcaceae</taxon>
        <taxon>Streptococcus</taxon>
        <taxon>Streptococcus mitis group</taxon>
    </lineage>
</organism>
<dbReference type="SUPFAM" id="SSF63411">
    <property type="entry name" value="LuxS/MPP-like metallohydrolase"/>
    <property type="match status" value="1"/>
</dbReference>
<reference evidence="3" key="1">
    <citation type="submission" date="2020-08" db="EMBL/GenBank/DDBJ databases">
        <title>Complete genome sequence of Streptococcus mitis strain Nm-65.</title>
        <authorList>
            <person name="Tabata A."/>
            <person name="Ohkuni H."/>
            <person name="Nagamune H."/>
        </authorList>
    </citation>
    <scope>NUCLEOTIDE SEQUENCE [LARGE SCALE GENOMIC DNA]</scope>
    <source>
        <strain evidence="3">Nm-65</strain>
    </source>
</reference>
<dbReference type="Pfam" id="PF05193">
    <property type="entry name" value="Peptidase_M16_C"/>
    <property type="match status" value="1"/>
</dbReference>
<sequence>MDDSFYFAHKELDKLFFYDERLQLEYSDLRNRILAETPQSSYSCFQEFLTNDRIDFFFLGDFNEVEIQNVLESFAFKGRKGDVKVQYCQPYSNILQEGMVRKNVGQSILELGYHCSSEYGDEQHLPMIVMNGLLGEFAHSKLFTNVRENAGLAYTISSQLDLFSGFLRMYAGINRENRNQVRKMMNNQLIDLKKGYFTEIELEQTKEMIRRSLLLSQDNQSSLIERAYQNALLGKSSADFKGWIAKLEQVDKDAICRAANNVKLQAIYFMEGIE</sequence>
<gene>
    <name evidence="2" type="ORF">SMNM65_20230</name>
</gene>
<proteinExistence type="predicted"/>
<dbReference type="InterPro" id="IPR050361">
    <property type="entry name" value="MPP/UQCRC_Complex"/>
</dbReference>
<dbReference type="Proteomes" id="UP000516106">
    <property type="component" value="Chromosome"/>
</dbReference>
<dbReference type="PANTHER" id="PTHR11851:SF186">
    <property type="entry name" value="INACTIVE METALLOPROTEASE YMFF-RELATED"/>
    <property type="match status" value="1"/>
</dbReference>
<dbReference type="Gene3D" id="3.30.830.10">
    <property type="entry name" value="Metalloenzyme, LuxS/M16 peptidase-like"/>
    <property type="match status" value="2"/>
</dbReference>
<protein>
    <recommendedName>
        <fullName evidence="1">Peptidase M16 C-terminal domain-containing protein</fullName>
    </recommendedName>
</protein>
<dbReference type="AlphaFoldDB" id="A0A7G1IZV0"/>
<accession>A0A7G1IZV0</accession>
<dbReference type="InterPro" id="IPR007863">
    <property type="entry name" value="Peptidase_M16_C"/>
</dbReference>
<evidence type="ECO:0000313" key="2">
    <source>
        <dbReference type="EMBL" id="BCJ11591.1"/>
    </source>
</evidence>
<dbReference type="GO" id="GO:0046872">
    <property type="term" value="F:metal ion binding"/>
    <property type="evidence" value="ECO:0007669"/>
    <property type="project" value="InterPro"/>
</dbReference>
<dbReference type="EMBL" id="AP023349">
    <property type="protein sequence ID" value="BCJ11591.1"/>
    <property type="molecule type" value="Genomic_DNA"/>
</dbReference>
<dbReference type="InterPro" id="IPR011249">
    <property type="entry name" value="Metalloenz_LuxS/M16"/>
</dbReference>